<dbReference type="KEGG" id="fpf:DCC35_10790"/>
<accession>A0A4D7JGC6</accession>
<dbReference type="Gene3D" id="3.40.50.300">
    <property type="entry name" value="P-loop containing nucleotide triphosphate hydrolases"/>
    <property type="match status" value="1"/>
</dbReference>
<dbReference type="AlphaFoldDB" id="A0A4D7JGC6"/>
<feature type="domain" description="Novel STAND NTPase 1" evidence="1">
    <location>
        <begin position="6"/>
        <end position="249"/>
    </location>
</feature>
<proteinExistence type="predicted"/>
<dbReference type="Proteomes" id="UP000298616">
    <property type="component" value="Chromosome"/>
</dbReference>
<organism evidence="2 3">
    <name type="scientific">Mangrovivirga cuniculi</name>
    <dbReference type="NCBI Taxonomy" id="2715131"/>
    <lineage>
        <taxon>Bacteria</taxon>
        <taxon>Pseudomonadati</taxon>
        <taxon>Bacteroidota</taxon>
        <taxon>Cytophagia</taxon>
        <taxon>Cytophagales</taxon>
        <taxon>Mangrovivirgaceae</taxon>
        <taxon>Mangrovivirga</taxon>
    </lineage>
</organism>
<evidence type="ECO:0000259" key="1">
    <source>
        <dbReference type="Pfam" id="PF20703"/>
    </source>
</evidence>
<dbReference type="EMBL" id="CP028923">
    <property type="protein sequence ID" value="QCK15199.1"/>
    <property type="molecule type" value="Genomic_DNA"/>
</dbReference>
<evidence type="ECO:0000313" key="2">
    <source>
        <dbReference type="EMBL" id="QCK15199.1"/>
    </source>
</evidence>
<reference evidence="2 3" key="1">
    <citation type="submission" date="2018-04" db="EMBL/GenBank/DDBJ databases">
        <title>Complete genome uncultured novel isolate.</title>
        <authorList>
            <person name="Merlino G."/>
        </authorList>
    </citation>
    <scope>NUCLEOTIDE SEQUENCE [LARGE SCALE GENOMIC DNA]</scope>
    <source>
        <strain evidence="3">R1DC9</strain>
    </source>
</reference>
<protein>
    <recommendedName>
        <fullName evidence="1">Novel STAND NTPase 1 domain-containing protein</fullName>
    </recommendedName>
</protein>
<dbReference type="Pfam" id="PF20703">
    <property type="entry name" value="nSTAND1"/>
    <property type="match status" value="1"/>
</dbReference>
<gene>
    <name evidence="2" type="ORF">DCC35_10790</name>
</gene>
<dbReference type="OrthoDB" id="1090410at2"/>
<dbReference type="InterPro" id="IPR027417">
    <property type="entry name" value="P-loop_NTPase"/>
</dbReference>
<dbReference type="InterPro" id="IPR049052">
    <property type="entry name" value="nSTAND1"/>
</dbReference>
<name>A0A4D7JGC6_9BACT</name>
<sequence length="313" mass="36827">MKWPLKYLEPYQKHDQSIFFGRNEEIEKLFKLISVHRIAILYGKSGTGKTSLVKCGLAGKYSELDFLDIYIRRENDINISLKKNIREKGSDLIRRGTSIVESLDILYHSTYQTLFLIFDQFEEIFISGTDNEISQFKNDLQKIITQCSYVKIILILREEYLGRLNFFEDDIPDIGNGGLRMRLEKMGKQKIENVIREIISETIFKSQISRENIDTIFDELSDNHGEVDLPYLQIYLKKLFDEVERKNLETIDINKIVTSTNLEDILDQFLEEQLLKAGREFGDEHYLWELLKRNFITEEGTKCVYYPNNTSKL</sequence>
<evidence type="ECO:0000313" key="3">
    <source>
        <dbReference type="Proteomes" id="UP000298616"/>
    </source>
</evidence>
<dbReference type="RefSeq" id="WP_137090783.1">
    <property type="nucleotide sequence ID" value="NZ_CP028923.1"/>
</dbReference>
<dbReference type="SUPFAM" id="SSF52540">
    <property type="entry name" value="P-loop containing nucleoside triphosphate hydrolases"/>
    <property type="match status" value="1"/>
</dbReference>
<keyword evidence="3" id="KW-1185">Reference proteome</keyword>